<proteinExistence type="predicted"/>
<sequence length="1074" mass="119355">MQNSQEPDRDLGRDLERNTQGSNNTDQSTADDSEDYDGDENEDSSDDTGSDSQGVSDEDDTEAEAWNPVVTFAESRPTNPPSRLAGVASVGDGLNRPPSMSSQRGQNLQQRRARPLRMQLGRPHTTRSNPALERLRLDLHNTLEPVPAPPAGPYTHSGAMPETAWGREDSGSYSPRSGSLQLDELTVPPLHNIAAHWRAAASNYDAAQSAGSHNRRHTSTRWSSESSEDNSTHAISHLVGVDMSVIEPGRPHRARTMSAHAPLDHLSASPDDRSCSTDNMDQLPRIATMTSVKEKDGGDMETGIDDLPPMRLGREITNDLRNIQLTFSNQPPAKAHSANPLKHLIRSRHNFRALVTYGGYLFPINILLNVILLGRGWMEFGEPDENGKRSAVDNPVGYLVTSVISLGLIVCSGVCFILRCVEFDVVITTMTSIVANFANAVLILAIAIMYLKIEKPKHPDARLTGEYYCSYAGALVALVNALLLLLDVLVTPGFRYRGSGMSRQQRLLQFNIIIVVVWIGIGGFAWSKIENWNTITAVMFCMVSITTIGFGNISPTKQYSRALQLLYGPLGILMFGLMLLHTRNVIIQITRSKFSQAKRGLEARRKRIEQDVTIKHVKRRLAARPEQRSWHSAVTEFLSRMFLPYERRVRIGIPHWLRKRLDEEEYDEKDEGGEGNRQSVALAEMSTADTRHIDMAVDGIHDTHGNQAPHPMVRSYTTASRLSQIREAIARPRLLGRIRQRASTDGRKRASDDKDSSDGQDVSGEEDDGHNVQGATGVLEVQATRGSRKSARQINKEASRASGVSSKSGKRGKSKDKDKGKQSSGIYDITKQLWVALLLNICFWCVSAAIFYAFERKHWSYFDSMYFCYVAFTTIGYGDIVPTTTEGEVAFICLCFVAVGLETFLVVSAVSYFSDLLSRLMRRTKVQRRIEKRRRSLVAYEIRRHIKHPNYNPFSHGEDDRLVQEGITSVKRAMTTVGKVFRGQTSLKNVFRRRGADARRRQQDETLTEVFVRQATGMGGFNTAEWQPPSPHASLVSVVPSVPCGLPPVVNVQVRDSFPPESAGGSNEAPPHAL</sequence>
<evidence type="ECO:0000313" key="1">
    <source>
        <dbReference type="EMBL" id="KAJ2812448.1"/>
    </source>
</evidence>
<accession>A0ACC1LNE0</accession>
<reference evidence="1" key="1">
    <citation type="submission" date="2022-07" db="EMBL/GenBank/DDBJ databases">
        <title>Phylogenomic reconstructions and comparative analyses of Kickxellomycotina fungi.</title>
        <authorList>
            <person name="Reynolds N.K."/>
            <person name="Stajich J.E."/>
            <person name="Barry K."/>
            <person name="Grigoriev I.V."/>
            <person name="Crous P."/>
            <person name="Smith M.E."/>
        </authorList>
    </citation>
    <scope>NUCLEOTIDE SEQUENCE</scope>
    <source>
        <strain evidence="1">CBS 102833</strain>
    </source>
</reference>
<dbReference type="Proteomes" id="UP001140096">
    <property type="component" value="Unassembled WGS sequence"/>
</dbReference>
<gene>
    <name evidence="1" type="primary">TOK1</name>
    <name evidence="1" type="ORF">H4S07_001394</name>
</gene>
<keyword evidence="2" id="KW-1185">Reference proteome</keyword>
<keyword evidence="1" id="KW-0406">Ion transport</keyword>
<keyword evidence="1" id="KW-0813">Transport</keyword>
<comment type="caution">
    <text evidence="1">The sequence shown here is derived from an EMBL/GenBank/DDBJ whole genome shotgun (WGS) entry which is preliminary data.</text>
</comment>
<organism evidence="1 2">
    <name type="scientific">Coemansia furcata</name>
    <dbReference type="NCBI Taxonomy" id="417177"/>
    <lineage>
        <taxon>Eukaryota</taxon>
        <taxon>Fungi</taxon>
        <taxon>Fungi incertae sedis</taxon>
        <taxon>Zoopagomycota</taxon>
        <taxon>Kickxellomycotina</taxon>
        <taxon>Kickxellomycetes</taxon>
        <taxon>Kickxellales</taxon>
        <taxon>Kickxellaceae</taxon>
        <taxon>Coemansia</taxon>
    </lineage>
</organism>
<evidence type="ECO:0000313" key="2">
    <source>
        <dbReference type="Proteomes" id="UP001140096"/>
    </source>
</evidence>
<keyword evidence="1" id="KW-0407">Ion channel</keyword>
<protein>
    <submittedName>
        <fullName evidence="1">Potassium channel</fullName>
    </submittedName>
</protein>
<name>A0ACC1LNE0_9FUNG</name>
<dbReference type="EMBL" id="JANBUP010000221">
    <property type="protein sequence ID" value="KAJ2812448.1"/>
    <property type="molecule type" value="Genomic_DNA"/>
</dbReference>